<evidence type="ECO:0000256" key="7">
    <source>
        <dbReference type="ARBA" id="ARBA00023136"/>
    </source>
</evidence>
<dbReference type="PANTHER" id="PTHR43528:SF5">
    <property type="entry name" value="PROLINE_BETAINE TRANSPORTER"/>
    <property type="match status" value="1"/>
</dbReference>
<evidence type="ECO:0000256" key="4">
    <source>
        <dbReference type="ARBA" id="ARBA00022692"/>
    </source>
</evidence>
<dbReference type="GO" id="GO:0015293">
    <property type="term" value="F:symporter activity"/>
    <property type="evidence" value="ECO:0007669"/>
    <property type="project" value="UniProtKB-KW"/>
</dbReference>
<evidence type="ECO:0000256" key="1">
    <source>
        <dbReference type="ARBA" id="ARBA00004651"/>
    </source>
</evidence>
<dbReference type="InterPro" id="IPR051084">
    <property type="entry name" value="H+-coupled_symporters"/>
</dbReference>
<feature type="compositionally biased region" description="Basic and acidic residues" evidence="8">
    <location>
        <begin position="1"/>
        <end position="15"/>
    </location>
</feature>
<dbReference type="Pfam" id="PF00083">
    <property type="entry name" value="Sugar_tr"/>
    <property type="match status" value="2"/>
</dbReference>
<feature type="transmembrane region" description="Helical" evidence="9">
    <location>
        <begin position="272"/>
        <end position="289"/>
    </location>
</feature>
<evidence type="ECO:0000256" key="3">
    <source>
        <dbReference type="ARBA" id="ARBA00022475"/>
    </source>
</evidence>
<keyword evidence="6 9" id="KW-1133">Transmembrane helix</keyword>
<feature type="transmembrane region" description="Helical" evidence="9">
    <location>
        <begin position="309"/>
        <end position="326"/>
    </location>
</feature>
<dbReference type="AlphaFoldDB" id="A0A9X1IRW7"/>
<feature type="transmembrane region" description="Helical" evidence="9">
    <location>
        <begin position="189"/>
        <end position="208"/>
    </location>
</feature>
<accession>A0A9X1IRW7</accession>
<name>A0A9X1IRW7_9SPHN</name>
<dbReference type="Gene3D" id="1.20.1250.20">
    <property type="entry name" value="MFS general substrate transporter like domains"/>
    <property type="match status" value="2"/>
</dbReference>
<dbReference type="PANTHER" id="PTHR43528">
    <property type="entry name" value="ALPHA-KETOGLUTARATE PERMEASE"/>
    <property type="match status" value="1"/>
</dbReference>
<feature type="domain" description="Major facilitator superfamily (MFS) profile" evidence="10">
    <location>
        <begin position="48"/>
        <end position="455"/>
    </location>
</feature>
<dbReference type="EMBL" id="JAHGAW010000007">
    <property type="protein sequence ID" value="MBT2187739.1"/>
    <property type="molecule type" value="Genomic_DNA"/>
</dbReference>
<gene>
    <name evidence="11" type="ORF">KK488_12365</name>
</gene>
<protein>
    <submittedName>
        <fullName evidence="11">MFS transporter</fullName>
    </submittedName>
</protein>
<dbReference type="Proteomes" id="UP001138757">
    <property type="component" value="Unassembled WGS sequence"/>
</dbReference>
<keyword evidence="3" id="KW-1003">Cell membrane</keyword>
<evidence type="ECO:0000256" key="8">
    <source>
        <dbReference type="SAM" id="MobiDB-lite"/>
    </source>
</evidence>
<comment type="subcellular location">
    <subcellularLocation>
        <location evidence="1">Cell membrane</location>
        <topology evidence="1">Multi-pass membrane protein</topology>
    </subcellularLocation>
</comment>
<keyword evidence="2" id="KW-0813">Transport</keyword>
<dbReference type="InterPro" id="IPR005829">
    <property type="entry name" value="Sugar_transporter_CS"/>
</dbReference>
<dbReference type="PROSITE" id="PS00217">
    <property type="entry name" value="SUGAR_TRANSPORT_2"/>
    <property type="match status" value="1"/>
</dbReference>
<dbReference type="CDD" id="cd17367">
    <property type="entry name" value="MFS_KgtP"/>
    <property type="match status" value="1"/>
</dbReference>
<evidence type="ECO:0000256" key="9">
    <source>
        <dbReference type="SAM" id="Phobius"/>
    </source>
</evidence>
<sequence>MIDSEERVLRLDKSRFPSPEGNRPQEKQTDPIVTDTAQHPTRRKALRSIIGGSLGNFVEWYDWYVYSAFSVYFAGRFFPEGDQTAQLLSTAAIFAVGFLVRPIGAWLMGIYADRRGRKAGLALSVGLMGGGSLLIGLMPTAETIGIYAPLLLLIARLLQGLSVGGEYGASATYLAEMAGKNRRGLISSWQYVTLIGGQLAALAVQLSLQALASEAAMEQWGWRVPFIIGSMLAFGVFVLRRKIEETADFAAAKASGKRSSGLALFREHPGEALLVIALTAGGTLSFYAYTTYMQKYLVNSADFTRPQATVIMTAALALFMILQPLFGMLSDRIGRRPLLIGFGVGGTLLTVPLFTAIRSAGGEGAAFLLVLAGLLIVSGYTSINAIVKAELFPPHIRALGVALPYAIANALFGGTAEYIALWLVEVGRESWFFYYVSGMCALSLIVYWRMRETAKHGTMAGDAA</sequence>
<evidence type="ECO:0000256" key="6">
    <source>
        <dbReference type="ARBA" id="ARBA00022989"/>
    </source>
</evidence>
<reference evidence="11" key="1">
    <citation type="submission" date="2021-05" db="EMBL/GenBank/DDBJ databases">
        <title>Genome of Sphingobium sp. strain.</title>
        <authorList>
            <person name="Fan R."/>
        </authorList>
    </citation>
    <scope>NUCLEOTIDE SEQUENCE</scope>
    <source>
        <strain evidence="11">H33</strain>
    </source>
</reference>
<keyword evidence="5" id="KW-0769">Symport</keyword>
<feature type="transmembrane region" description="Helical" evidence="9">
    <location>
        <begin position="144"/>
        <end position="168"/>
    </location>
</feature>
<dbReference type="InterPro" id="IPR036259">
    <property type="entry name" value="MFS_trans_sf"/>
</dbReference>
<feature type="region of interest" description="Disordered" evidence="8">
    <location>
        <begin position="1"/>
        <end position="38"/>
    </location>
</feature>
<evidence type="ECO:0000256" key="5">
    <source>
        <dbReference type="ARBA" id="ARBA00022847"/>
    </source>
</evidence>
<dbReference type="InterPro" id="IPR005828">
    <property type="entry name" value="MFS_sugar_transport-like"/>
</dbReference>
<organism evidence="11 12">
    <name type="scientific">Sphingobium nicotianae</name>
    <dbReference type="NCBI Taxonomy" id="2782607"/>
    <lineage>
        <taxon>Bacteria</taxon>
        <taxon>Pseudomonadati</taxon>
        <taxon>Pseudomonadota</taxon>
        <taxon>Alphaproteobacteria</taxon>
        <taxon>Sphingomonadales</taxon>
        <taxon>Sphingomonadaceae</taxon>
        <taxon>Sphingobium</taxon>
    </lineage>
</organism>
<feature type="transmembrane region" description="Helical" evidence="9">
    <location>
        <begin position="366"/>
        <end position="387"/>
    </location>
</feature>
<evidence type="ECO:0000256" key="2">
    <source>
        <dbReference type="ARBA" id="ARBA00022448"/>
    </source>
</evidence>
<feature type="transmembrane region" description="Helical" evidence="9">
    <location>
        <begin position="399"/>
        <end position="420"/>
    </location>
</feature>
<dbReference type="InterPro" id="IPR020846">
    <property type="entry name" value="MFS_dom"/>
</dbReference>
<dbReference type="GO" id="GO:0005886">
    <property type="term" value="C:plasma membrane"/>
    <property type="evidence" value="ECO:0007669"/>
    <property type="project" value="UniProtKB-SubCell"/>
</dbReference>
<feature type="transmembrane region" description="Helical" evidence="9">
    <location>
        <begin position="220"/>
        <end position="239"/>
    </location>
</feature>
<feature type="transmembrane region" description="Helical" evidence="9">
    <location>
        <begin position="119"/>
        <end position="138"/>
    </location>
</feature>
<keyword evidence="7 9" id="KW-0472">Membrane</keyword>
<feature type="transmembrane region" description="Helical" evidence="9">
    <location>
        <begin position="87"/>
        <end position="107"/>
    </location>
</feature>
<feature type="transmembrane region" description="Helical" evidence="9">
    <location>
        <begin position="432"/>
        <end position="450"/>
    </location>
</feature>
<evidence type="ECO:0000313" key="12">
    <source>
        <dbReference type="Proteomes" id="UP001138757"/>
    </source>
</evidence>
<keyword evidence="12" id="KW-1185">Reference proteome</keyword>
<proteinExistence type="predicted"/>
<evidence type="ECO:0000259" key="10">
    <source>
        <dbReference type="PROSITE" id="PS50850"/>
    </source>
</evidence>
<feature type="transmembrane region" description="Helical" evidence="9">
    <location>
        <begin position="338"/>
        <end position="360"/>
    </location>
</feature>
<keyword evidence="4 9" id="KW-0812">Transmembrane</keyword>
<evidence type="ECO:0000313" key="11">
    <source>
        <dbReference type="EMBL" id="MBT2187739.1"/>
    </source>
</evidence>
<dbReference type="SUPFAM" id="SSF103473">
    <property type="entry name" value="MFS general substrate transporter"/>
    <property type="match status" value="1"/>
</dbReference>
<dbReference type="FunFam" id="1.20.1250.20:FF:000001">
    <property type="entry name" value="Dicarboxylate MFS transporter"/>
    <property type="match status" value="1"/>
</dbReference>
<comment type="caution">
    <text evidence="11">The sequence shown here is derived from an EMBL/GenBank/DDBJ whole genome shotgun (WGS) entry which is preliminary data.</text>
</comment>
<dbReference type="PROSITE" id="PS50850">
    <property type="entry name" value="MFS"/>
    <property type="match status" value="1"/>
</dbReference>
<dbReference type="FunFam" id="1.20.1250.20:FF:000300">
    <property type="entry name" value="Dicarboxylate MFS transporter"/>
    <property type="match status" value="1"/>
</dbReference>